<gene>
    <name evidence="2" type="ORF">GCM10012275_52830</name>
</gene>
<evidence type="ECO:0000313" key="2">
    <source>
        <dbReference type="EMBL" id="GGM75566.1"/>
    </source>
</evidence>
<evidence type="ECO:0000256" key="1">
    <source>
        <dbReference type="SAM" id="MobiDB-lite"/>
    </source>
</evidence>
<keyword evidence="3" id="KW-1185">Reference proteome</keyword>
<evidence type="ECO:0000313" key="3">
    <source>
        <dbReference type="Proteomes" id="UP000637578"/>
    </source>
</evidence>
<dbReference type="RefSeq" id="WP_189061130.1">
    <property type="nucleotide sequence ID" value="NZ_BMMK01000035.1"/>
</dbReference>
<sequence>MSDSDAGTGVPETGQEPQQDAPPASNNGGSPASSTDNGWNAAPWRALAEEVGLTPEEIRTKLGHARKWETRAKENRQAAEQLPTVQQQLDDLRNALSERDLRDVERSQRLALAALHTQLAEAGLRKDDVAPLLEHVDALRLLKGGDPDEQAIAALATSLTKVAGRPTPDPDQGAKGETPTDMNALIRRAAGRQ</sequence>
<organism evidence="2 3">
    <name type="scientific">Longimycelium tulufanense</name>
    <dbReference type="NCBI Taxonomy" id="907463"/>
    <lineage>
        <taxon>Bacteria</taxon>
        <taxon>Bacillati</taxon>
        <taxon>Actinomycetota</taxon>
        <taxon>Actinomycetes</taxon>
        <taxon>Pseudonocardiales</taxon>
        <taxon>Pseudonocardiaceae</taxon>
        <taxon>Longimycelium</taxon>
    </lineage>
</organism>
<proteinExistence type="predicted"/>
<name>A0A8J3CJD8_9PSEU</name>
<comment type="caution">
    <text evidence="2">The sequence shown here is derived from an EMBL/GenBank/DDBJ whole genome shotgun (WGS) entry which is preliminary data.</text>
</comment>
<dbReference type="Proteomes" id="UP000637578">
    <property type="component" value="Unassembled WGS sequence"/>
</dbReference>
<protein>
    <submittedName>
        <fullName evidence="2">Uncharacterized protein</fullName>
    </submittedName>
</protein>
<feature type="region of interest" description="Disordered" evidence="1">
    <location>
        <begin position="1"/>
        <end position="52"/>
    </location>
</feature>
<accession>A0A8J3CJD8</accession>
<reference evidence="2" key="2">
    <citation type="submission" date="2020-09" db="EMBL/GenBank/DDBJ databases">
        <authorList>
            <person name="Sun Q."/>
            <person name="Zhou Y."/>
        </authorList>
    </citation>
    <scope>NUCLEOTIDE SEQUENCE</scope>
    <source>
        <strain evidence="2">CGMCC 4.5737</strain>
    </source>
</reference>
<reference evidence="2" key="1">
    <citation type="journal article" date="2014" name="Int. J. Syst. Evol. Microbiol.">
        <title>Complete genome sequence of Corynebacterium casei LMG S-19264T (=DSM 44701T), isolated from a smear-ripened cheese.</title>
        <authorList>
            <consortium name="US DOE Joint Genome Institute (JGI-PGF)"/>
            <person name="Walter F."/>
            <person name="Albersmeier A."/>
            <person name="Kalinowski J."/>
            <person name="Ruckert C."/>
        </authorList>
    </citation>
    <scope>NUCLEOTIDE SEQUENCE</scope>
    <source>
        <strain evidence="2">CGMCC 4.5737</strain>
    </source>
</reference>
<dbReference type="AlphaFoldDB" id="A0A8J3CJD8"/>
<dbReference type="EMBL" id="BMMK01000035">
    <property type="protein sequence ID" value="GGM75566.1"/>
    <property type="molecule type" value="Genomic_DNA"/>
</dbReference>
<feature type="compositionally biased region" description="Polar residues" evidence="1">
    <location>
        <begin position="24"/>
        <end position="38"/>
    </location>
</feature>
<feature type="region of interest" description="Disordered" evidence="1">
    <location>
        <begin position="161"/>
        <end position="193"/>
    </location>
</feature>